<name>A0A2R9SSG5_9BACL</name>
<sequence length="77" mass="8795">MNLHKKASQDYTPWQACFMYIVPVKLALRFADLRASAARLPPILVIEMGRIIGDLLASFPNPFQVGFQIIDAHLLWR</sequence>
<proteinExistence type="predicted"/>
<reference evidence="1 2" key="1">
    <citation type="journal article" date="2010" name="BMC Genomics">
        <title>Genome sequence of the pattern forming Paenibacillus vortex bacterium reveals potential for thriving in complex environments.</title>
        <authorList>
            <person name="Sirota-Madi A."/>
            <person name="Olender T."/>
            <person name="Helman Y."/>
            <person name="Ingham C."/>
            <person name="Brainis I."/>
            <person name="Roth D."/>
            <person name="Hagi E."/>
            <person name="Brodsky L."/>
            <person name="Leshkowitz D."/>
            <person name="Galatenko V."/>
            <person name="Nikolaev V."/>
            <person name="Mugasimangalam R.C."/>
            <person name="Bransburg-Zabary S."/>
            <person name="Gutnick D.L."/>
            <person name="Lancet D."/>
            <person name="Ben-Jacob E."/>
        </authorList>
    </citation>
    <scope>NUCLEOTIDE SEQUENCE [LARGE SCALE GENOMIC DNA]</scope>
    <source>
        <strain evidence="1 2">V453</strain>
    </source>
</reference>
<gene>
    <name evidence="1" type="ORF">PVOR_19424</name>
</gene>
<evidence type="ECO:0000313" key="1">
    <source>
        <dbReference type="EMBL" id="EFU40303.1"/>
    </source>
</evidence>
<keyword evidence="2" id="KW-1185">Reference proteome</keyword>
<dbReference type="EMBL" id="ADHJ01000036">
    <property type="protein sequence ID" value="EFU40303.1"/>
    <property type="molecule type" value="Genomic_DNA"/>
</dbReference>
<dbReference type="AlphaFoldDB" id="A0A2R9SSG5"/>
<comment type="caution">
    <text evidence="1">The sequence shown here is derived from an EMBL/GenBank/DDBJ whole genome shotgun (WGS) entry which is preliminary data.</text>
</comment>
<organism evidence="1 2">
    <name type="scientific">Paenibacillus vortex V453</name>
    <dbReference type="NCBI Taxonomy" id="715225"/>
    <lineage>
        <taxon>Bacteria</taxon>
        <taxon>Bacillati</taxon>
        <taxon>Bacillota</taxon>
        <taxon>Bacilli</taxon>
        <taxon>Bacillales</taxon>
        <taxon>Paenibacillaceae</taxon>
        <taxon>Paenibacillus</taxon>
    </lineage>
</organism>
<evidence type="ECO:0000313" key="2">
    <source>
        <dbReference type="Proteomes" id="UP000003094"/>
    </source>
</evidence>
<protein>
    <submittedName>
        <fullName evidence="1">Uncharacterized protein</fullName>
    </submittedName>
</protein>
<dbReference type="Proteomes" id="UP000003094">
    <property type="component" value="Unassembled WGS sequence"/>
</dbReference>
<accession>A0A2R9SSG5</accession>
<dbReference type="KEGG" id="pvo:PVOR_19424"/>